<name>A0A2P4XVF7_9STRA</name>
<dbReference type="InterPro" id="IPR012337">
    <property type="entry name" value="RNaseH-like_sf"/>
</dbReference>
<reference evidence="1 2" key="1">
    <citation type="journal article" date="2017" name="Genome Biol. Evol.">
        <title>Phytophthora megakarya and P. palmivora, closely related causal agents of cacao black pod rot, underwent increases in genome sizes and gene numbers by different mechanisms.</title>
        <authorList>
            <person name="Ali S.S."/>
            <person name="Shao J."/>
            <person name="Lary D.J."/>
            <person name="Kronmiller B."/>
            <person name="Shen D."/>
            <person name="Strem M.D."/>
            <person name="Amoako-Attah I."/>
            <person name="Akrofi A.Y."/>
            <person name="Begoude B.A."/>
            <person name="Ten Hoopen G.M."/>
            <person name="Coulibaly K."/>
            <person name="Kebe B.I."/>
            <person name="Melnick R.L."/>
            <person name="Guiltinan M.J."/>
            <person name="Tyler B.M."/>
            <person name="Meinhardt L.W."/>
            <person name="Bailey B.A."/>
        </authorList>
    </citation>
    <scope>NUCLEOTIDE SEQUENCE [LARGE SCALE GENOMIC DNA]</scope>
    <source>
        <strain evidence="2">sbr112.9</strain>
    </source>
</reference>
<dbReference type="AlphaFoldDB" id="A0A2P4XVF7"/>
<evidence type="ECO:0000313" key="1">
    <source>
        <dbReference type="EMBL" id="POM69542.1"/>
    </source>
</evidence>
<keyword evidence="2" id="KW-1185">Reference proteome</keyword>
<dbReference type="SUPFAM" id="SSF53098">
    <property type="entry name" value="Ribonuclease H-like"/>
    <property type="match status" value="1"/>
</dbReference>
<dbReference type="PANTHER" id="PTHR40866">
    <property type="entry name" value="BED-TYPE DOMAIN-CONTAINING PROTEIN"/>
    <property type="match status" value="1"/>
</dbReference>
<accession>A0A2P4XVF7</accession>
<gene>
    <name evidence="1" type="ORF">PHPALM_14166</name>
</gene>
<sequence length="791" mass="89258">MIYARAGQLVRGVVEVDDETEKSPRLCPTFPRASESYVGSDSTNFASSTYIASVLGYHSRTNHELVTFTTKQVCSYFFTPLLDEQDEPTEHFRCQCGVVRKQEVKTGYSNLYSRVLKQHPDYVTTLKSSGFNSGTLVTFIDQKSQTVYCWLDFATECNLSFSFCESPTADKYTNMKRICTEKLLKYAVLVTKEVENAICVFIPRKFGIMIDGCSFHSEHYVAVFAVFEHDQQPEKVLLALAPIVDGGVEDQTAESHVTFLKGILPYFQRDISSIMDNCSVNTRLTDLLQVPFIGCACHRLNLAVNLFLDDYEPQLELIQQLMWKLRGMNKANRLLKKTDLRPVLHQATRWGSTYKRIDRYFELRDALDTDDDDIVSLMPTHLQKNRLRALLNQLRDFPSATMKLQEQGVTLLDVRDIFDVLVEKHPVVDKYLAADATIVKDPAFEEACVLVLADKSEELTEAQRLMLHPFETVPVAAATPTRSGRFADQVLSAHKKQRLAKEEFGGVQFISPTSNAVERLLSVARHTLSHNRQGMLSMHLEIILRFWNARTVTKVVNDIKNTTSDSAYAAVDSGENDDGFGNEDSIFDYGAKVDCEYQDDDDTDLPDVSFDDALLAVDHGATGVIVETLGQKRKVAILDIMAKSGWLGARTQLRYLYMEDPYEDANHTAMLDDYPRLFSGSYGPTEEAMRAATSPTNALFNFMVPRLWGTIAVASDDYLSRNLMSKSRTNTASKFNTSEQIRAELKPSAPIMRRDLCVFIGLLVARTNSPNKEKLQHHWKLIPRVHKSGSA</sequence>
<organism evidence="1 2">
    <name type="scientific">Phytophthora palmivora</name>
    <dbReference type="NCBI Taxonomy" id="4796"/>
    <lineage>
        <taxon>Eukaryota</taxon>
        <taxon>Sar</taxon>
        <taxon>Stramenopiles</taxon>
        <taxon>Oomycota</taxon>
        <taxon>Peronosporomycetes</taxon>
        <taxon>Peronosporales</taxon>
        <taxon>Peronosporaceae</taxon>
        <taxon>Phytophthora</taxon>
    </lineage>
</organism>
<protein>
    <submittedName>
        <fullName evidence="1">Uncharacterized protein</fullName>
    </submittedName>
</protein>
<dbReference type="Proteomes" id="UP000237271">
    <property type="component" value="Unassembled WGS sequence"/>
</dbReference>
<dbReference type="PANTHER" id="PTHR40866:SF1">
    <property type="entry name" value="BED-TYPE DOMAIN-CONTAINING PROTEIN"/>
    <property type="match status" value="1"/>
</dbReference>
<dbReference type="EMBL" id="NCKW01007851">
    <property type="protein sequence ID" value="POM69542.1"/>
    <property type="molecule type" value="Genomic_DNA"/>
</dbReference>
<comment type="caution">
    <text evidence="1">The sequence shown here is derived from an EMBL/GenBank/DDBJ whole genome shotgun (WGS) entry which is preliminary data.</text>
</comment>
<proteinExistence type="predicted"/>
<dbReference type="OrthoDB" id="121840at2759"/>
<evidence type="ECO:0000313" key="2">
    <source>
        <dbReference type="Proteomes" id="UP000237271"/>
    </source>
</evidence>